<organism evidence="1 2">
    <name type="scientific">Acanthoscelides obtectus</name>
    <name type="common">Bean weevil</name>
    <name type="synonym">Bruchus obtectus</name>
    <dbReference type="NCBI Taxonomy" id="200917"/>
    <lineage>
        <taxon>Eukaryota</taxon>
        <taxon>Metazoa</taxon>
        <taxon>Ecdysozoa</taxon>
        <taxon>Arthropoda</taxon>
        <taxon>Hexapoda</taxon>
        <taxon>Insecta</taxon>
        <taxon>Pterygota</taxon>
        <taxon>Neoptera</taxon>
        <taxon>Endopterygota</taxon>
        <taxon>Coleoptera</taxon>
        <taxon>Polyphaga</taxon>
        <taxon>Cucujiformia</taxon>
        <taxon>Chrysomeloidea</taxon>
        <taxon>Chrysomelidae</taxon>
        <taxon>Bruchinae</taxon>
        <taxon>Bruchini</taxon>
        <taxon>Acanthoscelides</taxon>
    </lineage>
</organism>
<protein>
    <submittedName>
        <fullName evidence="1">Uncharacterized protein</fullName>
    </submittedName>
</protein>
<gene>
    <name evidence="1" type="ORF">ACAOBT_LOCUS21695</name>
</gene>
<reference evidence="1" key="1">
    <citation type="submission" date="2022-03" db="EMBL/GenBank/DDBJ databases">
        <authorList>
            <person name="Sayadi A."/>
        </authorList>
    </citation>
    <scope>NUCLEOTIDE SEQUENCE</scope>
</reference>
<dbReference type="AlphaFoldDB" id="A0A9P0LE13"/>
<name>A0A9P0LE13_ACAOB</name>
<dbReference type="Proteomes" id="UP001152888">
    <property type="component" value="Unassembled WGS sequence"/>
</dbReference>
<sequence>MTHFLARHLAVNHLYWHYSETGHGKGAPDGVGAVIKREDDRLVAMGRDIPNLQSLVEMLSNSTKVIVLSLNSKHIEEIDNVVPDDLPVFRGTMKVHEVCWTINAPDILQMRRLSCITCSADEECKHYGLSKIQFPATADFHMSNCDRLHYEDVYSPSGSDSSDAIPLSVLKDKISTTFNEGMYVLVKLTGKKIIRHYVAVILRVEGSGEYNVKFMKATGRKISGKKTFVFPERDDIADIDISDIQVALVCPELNEKTNGYIFLDSLDYPNLY</sequence>
<comment type="caution">
    <text evidence="1">The sequence shown here is derived from an EMBL/GenBank/DDBJ whole genome shotgun (WGS) entry which is preliminary data.</text>
</comment>
<evidence type="ECO:0000313" key="1">
    <source>
        <dbReference type="EMBL" id="CAH1993736.1"/>
    </source>
</evidence>
<dbReference type="OrthoDB" id="6710353at2759"/>
<evidence type="ECO:0000313" key="2">
    <source>
        <dbReference type="Proteomes" id="UP001152888"/>
    </source>
</evidence>
<proteinExistence type="predicted"/>
<keyword evidence="2" id="KW-1185">Reference proteome</keyword>
<accession>A0A9P0LE13</accession>
<dbReference type="EMBL" id="CAKOFQ010007182">
    <property type="protein sequence ID" value="CAH1993736.1"/>
    <property type="molecule type" value="Genomic_DNA"/>
</dbReference>